<dbReference type="Proteomes" id="UP001140949">
    <property type="component" value="Unassembled WGS sequence"/>
</dbReference>
<dbReference type="InterPro" id="IPR040340">
    <property type="entry name" value="CEST/Y3IP1"/>
</dbReference>
<keyword evidence="2" id="KW-0812">Transmembrane</keyword>
<dbReference type="PANTHER" id="PTHR33672:SF3">
    <property type="entry name" value="YCF3-INTERACTING PROTEIN 1, CHLOROPLASTIC"/>
    <property type="match status" value="1"/>
</dbReference>
<evidence type="ECO:0000256" key="1">
    <source>
        <dbReference type="SAM" id="MobiDB-lite"/>
    </source>
</evidence>
<evidence type="ECO:0000313" key="4">
    <source>
        <dbReference type="Proteomes" id="UP001140949"/>
    </source>
</evidence>
<sequence length="255" mass="28999">MALLPLPYPPPLPLLHIPSRPISPTPLLAVPSWPPLRLRRRTGPVRSVGKEETELRVSPTEEEHQQQEEEEEEEEEEVTPEDLEYIAQIKRVLELLKKNRDMLFGEVKLTVMIEDPRDTERKILLGIEDPDDITRDDYAEALEDVHEGRIPKNRVALRLLAEEMINWPDLEVEAPKSKPRRSLYAKATDTGVDPREAARRLNIDWDSAADIESEDDSDEMEVPAAVGYSALYLVTGLPVLIGVSVVLILFYNSLQ</sequence>
<reference evidence="3" key="1">
    <citation type="journal article" date="2023" name="GigaByte">
        <title>Genome assembly of the bearded iris, Iris pallida Lam.</title>
        <authorList>
            <person name="Bruccoleri R.E."/>
            <person name="Oakeley E.J."/>
            <person name="Faust A.M.E."/>
            <person name="Altorfer M."/>
            <person name="Dessus-Babus S."/>
            <person name="Burckhardt D."/>
            <person name="Oertli M."/>
            <person name="Naumann U."/>
            <person name="Petersen F."/>
            <person name="Wong J."/>
        </authorList>
    </citation>
    <scope>NUCLEOTIDE SEQUENCE</scope>
    <source>
        <strain evidence="3">GSM-AAB239-AS_SAM_17_03QT</strain>
    </source>
</reference>
<feature type="compositionally biased region" description="Basic and acidic residues" evidence="1">
    <location>
        <begin position="48"/>
        <end position="67"/>
    </location>
</feature>
<dbReference type="EMBL" id="JANAVB010028397">
    <property type="protein sequence ID" value="KAJ6816095.1"/>
    <property type="molecule type" value="Genomic_DNA"/>
</dbReference>
<reference evidence="3" key="2">
    <citation type="submission" date="2023-04" db="EMBL/GenBank/DDBJ databases">
        <authorList>
            <person name="Bruccoleri R.E."/>
            <person name="Oakeley E.J."/>
            <person name="Faust A.-M."/>
            <person name="Dessus-Babus S."/>
            <person name="Altorfer M."/>
            <person name="Burckhardt D."/>
            <person name="Oertli M."/>
            <person name="Naumann U."/>
            <person name="Petersen F."/>
            <person name="Wong J."/>
        </authorList>
    </citation>
    <scope>NUCLEOTIDE SEQUENCE</scope>
    <source>
        <strain evidence="3">GSM-AAB239-AS_SAM_17_03QT</strain>
        <tissue evidence="3">Leaf</tissue>
    </source>
</reference>
<proteinExistence type="predicted"/>
<dbReference type="GO" id="GO:0080183">
    <property type="term" value="P:response to photooxidative stress"/>
    <property type="evidence" value="ECO:0007669"/>
    <property type="project" value="InterPro"/>
</dbReference>
<keyword evidence="2" id="KW-1133">Transmembrane helix</keyword>
<dbReference type="GO" id="GO:0009535">
    <property type="term" value="C:chloroplast thylakoid membrane"/>
    <property type="evidence" value="ECO:0007669"/>
    <property type="project" value="InterPro"/>
</dbReference>
<keyword evidence="2" id="KW-0472">Membrane</keyword>
<comment type="caution">
    <text evidence="3">The sequence shown here is derived from an EMBL/GenBank/DDBJ whole genome shotgun (WGS) entry which is preliminary data.</text>
</comment>
<dbReference type="GO" id="GO:0048564">
    <property type="term" value="P:photosystem I assembly"/>
    <property type="evidence" value="ECO:0007669"/>
    <property type="project" value="InterPro"/>
</dbReference>
<evidence type="ECO:0000313" key="3">
    <source>
        <dbReference type="EMBL" id="KAJ6816095.1"/>
    </source>
</evidence>
<gene>
    <name evidence="3" type="ORF">M6B38_417125</name>
</gene>
<protein>
    <submittedName>
        <fullName evidence="3">Protein CHLOROPLAST ENHANCING STRESS TOLERANCE, chloroplastic</fullName>
    </submittedName>
</protein>
<feature type="region of interest" description="Disordered" evidence="1">
    <location>
        <begin position="44"/>
        <end position="81"/>
    </location>
</feature>
<evidence type="ECO:0000256" key="2">
    <source>
        <dbReference type="SAM" id="Phobius"/>
    </source>
</evidence>
<name>A0AAX6FJC3_IRIPA</name>
<feature type="compositionally biased region" description="Acidic residues" evidence="1">
    <location>
        <begin position="68"/>
        <end position="81"/>
    </location>
</feature>
<dbReference type="AlphaFoldDB" id="A0AAX6FJC3"/>
<organism evidence="3 4">
    <name type="scientific">Iris pallida</name>
    <name type="common">Sweet iris</name>
    <dbReference type="NCBI Taxonomy" id="29817"/>
    <lineage>
        <taxon>Eukaryota</taxon>
        <taxon>Viridiplantae</taxon>
        <taxon>Streptophyta</taxon>
        <taxon>Embryophyta</taxon>
        <taxon>Tracheophyta</taxon>
        <taxon>Spermatophyta</taxon>
        <taxon>Magnoliopsida</taxon>
        <taxon>Liliopsida</taxon>
        <taxon>Asparagales</taxon>
        <taxon>Iridaceae</taxon>
        <taxon>Iridoideae</taxon>
        <taxon>Irideae</taxon>
        <taxon>Iris</taxon>
    </lineage>
</organism>
<accession>A0AAX6FJC3</accession>
<keyword evidence="4" id="KW-1185">Reference proteome</keyword>
<dbReference type="PANTHER" id="PTHR33672">
    <property type="entry name" value="YCF3-INTERACTING PROTEIN 1, CHLOROPLASTIC"/>
    <property type="match status" value="1"/>
</dbReference>
<feature type="transmembrane region" description="Helical" evidence="2">
    <location>
        <begin position="230"/>
        <end position="251"/>
    </location>
</feature>